<keyword evidence="5" id="KW-0560">Oxidoreductase</keyword>
<comment type="cofactor">
    <cofactor evidence="1">
        <name>FAD</name>
        <dbReference type="ChEBI" id="CHEBI:57692"/>
    </cofactor>
</comment>
<protein>
    <submittedName>
        <fullName evidence="7">6-hydroxy-D-nicotine oxidase</fullName>
    </submittedName>
</protein>
<evidence type="ECO:0000256" key="2">
    <source>
        <dbReference type="ARBA" id="ARBA00005466"/>
    </source>
</evidence>
<dbReference type="InterPro" id="IPR006093">
    <property type="entry name" value="Oxy_OxRdtase_FAD_BS"/>
</dbReference>
<evidence type="ECO:0000256" key="1">
    <source>
        <dbReference type="ARBA" id="ARBA00001974"/>
    </source>
</evidence>
<keyword evidence="4" id="KW-0274">FAD</keyword>
<dbReference type="SUPFAM" id="SSF56176">
    <property type="entry name" value="FAD-binding/transporter-associated domain-like"/>
    <property type="match status" value="1"/>
</dbReference>
<dbReference type="InterPro" id="IPR016167">
    <property type="entry name" value="FAD-bd_PCMH_sub1"/>
</dbReference>
<evidence type="ECO:0000256" key="4">
    <source>
        <dbReference type="ARBA" id="ARBA00022827"/>
    </source>
</evidence>
<dbReference type="Gene3D" id="3.40.462.20">
    <property type="match status" value="1"/>
</dbReference>
<proteinExistence type="inferred from homology"/>
<keyword evidence="3" id="KW-0285">Flavoprotein</keyword>
<reference evidence="7" key="1">
    <citation type="journal article" date="1987" name="Eur. J. Biochem.">
        <title>6-hydroxy-D-nicotine oxidase of Arthrobacter oxidans. Gene structure of the flavoenzyme and its relationship to 6-hydroxy-L-nicotine oxidase.</title>
        <authorList>
            <person name="Brandsch R."/>
            <person name="Hinkkanen A.E."/>
            <person name="Mauch L."/>
            <person name="Nagursky H."/>
            <person name="Decker K."/>
        </authorList>
    </citation>
    <scope>NUCLEOTIDE SEQUENCE</scope>
</reference>
<name>P70749_PSEOX</name>
<feature type="compositionally biased region" description="Low complexity" evidence="6">
    <location>
        <begin position="84"/>
        <end position="98"/>
    </location>
</feature>
<dbReference type="Gene3D" id="3.30.43.10">
    <property type="entry name" value="Uridine Diphospho-n-acetylenolpyruvylglucosamine Reductase, domain 2"/>
    <property type="match status" value="1"/>
</dbReference>
<dbReference type="GO" id="GO:0050660">
    <property type="term" value="F:flavin adenine dinucleotide binding"/>
    <property type="evidence" value="ECO:0007669"/>
    <property type="project" value="InterPro"/>
</dbReference>
<evidence type="ECO:0000256" key="3">
    <source>
        <dbReference type="ARBA" id="ARBA00022630"/>
    </source>
</evidence>
<accession>P70749</accession>
<dbReference type="KEGG" id="ag:AAA22071"/>
<dbReference type="InterPro" id="IPR050416">
    <property type="entry name" value="FAD-linked_Oxidoreductase"/>
</dbReference>
<evidence type="ECO:0000256" key="6">
    <source>
        <dbReference type="SAM" id="MobiDB-lite"/>
    </source>
</evidence>
<dbReference type="PROSITE" id="PS00862">
    <property type="entry name" value="OX2_COVAL_FAD"/>
    <property type="match status" value="1"/>
</dbReference>
<dbReference type="PANTHER" id="PTHR42973">
    <property type="entry name" value="BINDING OXIDOREDUCTASE, PUTATIVE (AFU_ORTHOLOGUE AFUA_1G17690)-RELATED"/>
    <property type="match status" value="1"/>
</dbReference>
<dbReference type="GO" id="GO:0016491">
    <property type="term" value="F:oxidoreductase activity"/>
    <property type="evidence" value="ECO:0007669"/>
    <property type="project" value="UniProtKB-KW"/>
</dbReference>
<dbReference type="AlphaFoldDB" id="P70749"/>
<accession>Q59130</accession>
<dbReference type="PANTHER" id="PTHR42973:SF39">
    <property type="entry name" value="FAD-BINDING PCMH-TYPE DOMAIN-CONTAINING PROTEIN"/>
    <property type="match status" value="1"/>
</dbReference>
<evidence type="ECO:0000256" key="5">
    <source>
        <dbReference type="ARBA" id="ARBA00023002"/>
    </source>
</evidence>
<dbReference type="EMBL" id="M28330">
    <property type="protein sequence ID" value="AAA22071.1"/>
    <property type="molecule type" value="Genomic_DNA"/>
</dbReference>
<gene>
    <name evidence="7" type="primary">6-HDNO</name>
</gene>
<organism evidence="7">
    <name type="scientific">Pseudarthrobacter oxydans</name>
    <name type="common">Arthrobacter oxydans</name>
    <dbReference type="NCBI Taxonomy" id="1671"/>
    <lineage>
        <taxon>Bacteria</taxon>
        <taxon>Bacillati</taxon>
        <taxon>Actinomycetota</taxon>
        <taxon>Actinomycetes</taxon>
        <taxon>Micrococcales</taxon>
        <taxon>Micrococcaceae</taxon>
        <taxon>Pseudarthrobacter</taxon>
    </lineage>
</organism>
<evidence type="ECO:0000313" key="7">
    <source>
        <dbReference type="EMBL" id="AAA22071.1"/>
    </source>
</evidence>
<comment type="similarity">
    <text evidence="2">Belongs to the oxygen-dependent FAD-linked oxidoreductase family.</text>
</comment>
<dbReference type="InterPro" id="IPR036318">
    <property type="entry name" value="FAD-bd_PCMH-like_sf"/>
</dbReference>
<sequence length="444" mass="48261">MVSSKLATPLSIQGEVIYPDDSGFDPIANIWDGRHLQRPSLIARCLSAGDVAKSVRYACDNGLEISVRSGGHNPNGYATNDVASSWTSDSSTTSTSTTPGIGADRGWLISGDLVKEAGKFGLAAVTGMLSSGLDGLRAQWGRLACSPQIWFQPVDNILGAILVTAIGDVIYCSDDERPEWFWRLEVRAQLGFRHRGRGPALRATEEDARRIHYLGPLGQANVAGLLTSLLDALNEMADHIYPNVFVVVDENRAPSVTLFMGHPRQPNDPKDIVERDIAGLGGLGGTVSFVRVRSYDELLVFNLEVAIFEDGFSNFWIDREIGMPKLVSAERLQAIWTKLLVNRKRAPSNLEIEGMPFGNPKRKPARHRDAMAVLALAEWSGAAPGSEKYPELARELDAALLRAGVTTSGFGLLNNNSEVTAEMVAEVYKPEVYCRLAAVNLQSA</sequence>
<feature type="region of interest" description="Disordered" evidence="6">
    <location>
        <begin position="78"/>
        <end position="99"/>
    </location>
</feature>